<evidence type="ECO:0000259" key="2">
    <source>
        <dbReference type="Pfam" id="PF08666"/>
    </source>
</evidence>
<dbReference type="InterPro" id="IPR013974">
    <property type="entry name" value="SAF"/>
</dbReference>
<dbReference type="InterPro" id="IPR013785">
    <property type="entry name" value="Aldolase_TIM"/>
</dbReference>
<comment type="caution">
    <text evidence="3">The sequence shown here is derived from an EMBL/GenBank/DDBJ whole genome shotgun (WGS) entry which is preliminary data.</text>
</comment>
<evidence type="ECO:0000313" key="3">
    <source>
        <dbReference type="EMBL" id="MBB4806597.1"/>
    </source>
</evidence>
<dbReference type="SUPFAM" id="SSF51269">
    <property type="entry name" value="AFP III-like domain"/>
    <property type="match status" value="1"/>
</dbReference>
<dbReference type="Pfam" id="PF08666">
    <property type="entry name" value="SAF"/>
    <property type="match status" value="1"/>
</dbReference>
<dbReference type="PANTHER" id="PTHR42966">
    <property type="entry name" value="N-ACETYLNEURAMINATE SYNTHASE"/>
    <property type="match status" value="1"/>
</dbReference>
<keyword evidence="4" id="KW-1185">Reference proteome</keyword>
<dbReference type="GO" id="GO:0016051">
    <property type="term" value="P:carbohydrate biosynthetic process"/>
    <property type="evidence" value="ECO:0007669"/>
    <property type="project" value="InterPro"/>
</dbReference>
<organism evidence="3 4">
    <name type="scientific">Chryseobacterium defluvii</name>
    <dbReference type="NCBI Taxonomy" id="160396"/>
    <lineage>
        <taxon>Bacteria</taxon>
        <taxon>Pseudomonadati</taxon>
        <taxon>Bacteroidota</taxon>
        <taxon>Flavobacteriia</taxon>
        <taxon>Flavobacteriales</taxon>
        <taxon>Weeksellaceae</taxon>
        <taxon>Chryseobacterium group</taxon>
        <taxon>Chryseobacterium</taxon>
    </lineage>
</organism>
<dbReference type="PANTHER" id="PTHR42966:SF1">
    <property type="entry name" value="SIALIC ACID SYNTHASE"/>
    <property type="match status" value="1"/>
</dbReference>
<feature type="domain" description="SAF" evidence="2">
    <location>
        <begin position="271"/>
        <end position="323"/>
    </location>
</feature>
<gene>
    <name evidence="3" type="ORF">HNP38_001893</name>
</gene>
<dbReference type="Gene3D" id="3.20.20.70">
    <property type="entry name" value="Aldolase class I"/>
    <property type="match status" value="1"/>
</dbReference>
<feature type="domain" description="PseI/NeuA/B-like" evidence="1">
    <location>
        <begin position="25"/>
        <end position="246"/>
    </location>
</feature>
<dbReference type="InterPro" id="IPR036732">
    <property type="entry name" value="AFP_Neu5c_C_sf"/>
</dbReference>
<name>A0A840KF42_9FLAO</name>
<dbReference type="CDD" id="cd11614">
    <property type="entry name" value="SAF_CpaB_FlgA_like"/>
    <property type="match status" value="1"/>
</dbReference>
<reference evidence="3 4" key="1">
    <citation type="submission" date="2020-08" db="EMBL/GenBank/DDBJ databases">
        <title>Functional genomics of gut bacteria from endangered species of beetles.</title>
        <authorList>
            <person name="Carlos-Shanley C."/>
        </authorList>
    </citation>
    <scope>NUCLEOTIDE SEQUENCE [LARGE SCALE GENOMIC DNA]</scope>
    <source>
        <strain evidence="3 4">S00151</strain>
    </source>
</reference>
<sequence>MNNPTYLYTETAFHHEGSYDYLKQLIDETKRIGANGIKFQVLTNTNDFITSKHKDYKLLSDFCLSYDEWKDIFTYTQESGLDIILMPLNIEAMELSHFARYIDIHSVSFNDSDLLDKINTKDCEIIIGVGGRTEEEIDHLIRFFGEKVKILMAGFQSFPSDLKDVNLGKISYYKQKYPTLDIGYADHSSYKDPFAVLSNDYARLLGATVFEKHITIHEGEEKTDYASAVSGDKIKQIIDNLNFINNYVLNGKYDQMSQPEKNYRNRQLIGVAATDLPAGTVLEKKDISLKLHHEFENHYTTIESLVGKKLLVNLDKDAPFNTKSLQE</sequence>
<dbReference type="EMBL" id="JACHLE010000002">
    <property type="protein sequence ID" value="MBB4806597.1"/>
    <property type="molecule type" value="Genomic_DNA"/>
</dbReference>
<proteinExistence type="predicted"/>
<dbReference type="InterPro" id="IPR051690">
    <property type="entry name" value="PseI-like"/>
</dbReference>
<dbReference type="AlphaFoldDB" id="A0A840KF42"/>
<protein>
    <submittedName>
        <fullName evidence="3">N,N'-diacetyllegionaminate synthase</fullName>
        <ecNumber evidence="3">2.5.1.101</ecNumber>
    </submittedName>
</protein>
<dbReference type="InterPro" id="IPR013132">
    <property type="entry name" value="PseI/NeuA/B-like_N"/>
</dbReference>
<dbReference type="SUPFAM" id="SSF51569">
    <property type="entry name" value="Aldolase"/>
    <property type="match status" value="1"/>
</dbReference>
<accession>A0A840KF42</accession>
<evidence type="ECO:0000259" key="1">
    <source>
        <dbReference type="Pfam" id="PF03102"/>
    </source>
</evidence>
<dbReference type="RefSeq" id="WP_184188226.1">
    <property type="nucleotide sequence ID" value="NZ_JACHLE010000002.1"/>
</dbReference>
<dbReference type="Pfam" id="PF03102">
    <property type="entry name" value="NeuB"/>
    <property type="match status" value="1"/>
</dbReference>
<dbReference type="EC" id="2.5.1.101" evidence="3"/>
<evidence type="ECO:0000313" key="4">
    <source>
        <dbReference type="Proteomes" id="UP000592180"/>
    </source>
</evidence>
<dbReference type="GO" id="GO:0047444">
    <property type="term" value="F:N-acylneuraminate-9-phosphate synthase activity"/>
    <property type="evidence" value="ECO:0007669"/>
    <property type="project" value="TreeGrafter"/>
</dbReference>
<dbReference type="Proteomes" id="UP000592180">
    <property type="component" value="Unassembled WGS sequence"/>
</dbReference>
<keyword evidence="3" id="KW-0808">Transferase</keyword>